<sequence>MPPPPDLSSHRLPAETSLRIFQSEILPAEFLNLPRRGSSEPPLAILAVGQTGAGKTRLSPAILSAVRLARGGGGGGSAAHLIADTYKTYHPEYARLMLSAPHLASAATGPDARKWLAMAAREVTGRAIDVLVESACRHPEDFEDLVRIFSSGGYRVEVVLLAVPAPLSRLGILVRYYEKLPGELPGGQSRNLPVRLTPERVHDDSYRGLLDAARFLDVSALADQVLVVRRGNLVAYGVVKGEGEGTGMGGIAEALTRERERPLTRDEVKTAMNDIQRLGTHEDAREQVDLVRDLLRPLIVEDDGKHAQGQKGTWPELKPLTFGKVGEEAGGAYNILRLGQV</sequence>
<dbReference type="GO" id="GO:0005524">
    <property type="term" value="F:ATP binding"/>
    <property type="evidence" value="ECO:0007669"/>
    <property type="project" value="UniProtKB-KW"/>
</dbReference>
<dbReference type="Gene3D" id="3.40.50.300">
    <property type="entry name" value="P-loop containing nucleotide triphosphate hydrolases"/>
    <property type="match status" value="1"/>
</dbReference>
<dbReference type="OrthoDB" id="2881954at2759"/>
<gene>
    <name evidence="4" type="ORF">C2857_004783</name>
</gene>
<dbReference type="InterPro" id="IPR027417">
    <property type="entry name" value="P-loop_NTPase"/>
</dbReference>
<accession>A0A7U3Q1X2</accession>
<evidence type="ECO:0000313" key="4">
    <source>
        <dbReference type="EMBL" id="QPH12571.1"/>
    </source>
</evidence>
<keyword evidence="2" id="KW-0067">ATP-binding</keyword>
<evidence type="ECO:0000259" key="3">
    <source>
        <dbReference type="Pfam" id="PF06414"/>
    </source>
</evidence>
<evidence type="ECO:0000313" key="5">
    <source>
        <dbReference type="Proteomes" id="UP000594364"/>
    </source>
</evidence>
<feature type="domain" description="Zeta toxin" evidence="3">
    <location>
        <begin position="38"/>
        <end position="236"/>
    </location>
</feature>
<dbReference type="Pfam" id="PF06414">
    <property type="entry name" value="Zeta_toxin"/>
    <property type="match status" value="1"/>
</dbReference>
<dbReference type="EMBL" id="CP031389">
    <property type="protein sequence ID" value="QPH12571.1"/>
    <property type="molecule type" value="Genomic_DNA"/>
</dbReference>
<dbReference type="InterPro" id="IPR010488">
    <property type="entry name" value="Zeta_toxin_domain"/>
</dbReference>
<keyword evidence="5" id="KW-1185">Reference proteome</keyword>
<reference evidence="4 5" key="1">
    <citation type="journal article" date="2018" name="PLoS Genet.">
        <title>Repeat elements organise 3D genome structure and mediate transcription in the filamentous fungus Epichloe festucae.</title>
        <authorList>
            <person name="Winter D.J."/>
            <person name="Ganley A.R.D."/>
            <person name="Young C.A."/>
            <person name="Liachko I."/>
            <person name="Schardl C.L."/>
            <person name="Dupont P.Y."/>
            <person name="Berry D."/>
            <person name="Ram A."/>
            <person name="Scott B."/>
            <person name="Cox M.P."/>
        </authorList>
    </citation>
    <scope>NUCLEOTIDE SEQUENCE [LARGE SCALE GENOMIC DNA]</scope>
    <source>
        <strain evidence="4 5">Fl1</strain>
    </source>
</reference>
<organism evidence="4 5">
    <name type="scientific">Epichloe festucae (strain Fl1)</name>
    <dbReference type="NCBI Taxonomy" id="877507"/>
    <lineage>
        <taxon>Eukaryota</taxon>
        <taxon>Fungi</taxon>
        <taxon>Dikarya</taxon>
        <taxon>Ascomycota</taxon>
        <taxon>Pezizomycotina</taxon>
        <taxon>Sordariomycetes</taxon>
        <taxon>Hypocreomycetidae</taxon>
        <taxon>Hypocreales</taxon>
        <taxon>Clavicipitaceae</taxon>
        <taxon>Epichloe</taxon>
    </lineage>
</organism>
<protein>
    <recommendedName>
        <fullName evidence="3">Zeta toxin domain-containing protein</fullName>
    </recommendedName>
</protein>
<dbReference type="GO" id="GO:0016301">
    <property type="term" value="F:kinase activity"/>
    <property type="evidence" value="ECO:0007669"/>
    <property type="project" value="InterPro"/>
</dbReference>
<proteinExistence type="predicted"/>
<evidence type="ECO:0000256" key="1">
    <source>
        <dbReference type="ARBA" id="ARBA00022741"/>
    </source>
</evidence>
<name>A0A7U3Q1X2_EPIFF</name>
<keyword evidence="1" id="KW-0547">Nucleotide-binding</keyword>
<evidence type="ECO:0000256" key="2">
    <source>
        <dbReference type="ARBA" id="ARBA00022840"/>
    </source>
</evidence>
<dbReference type="Proteomes" id="UP000594364">
    <property type="component" value="Chromosome 5"/>
</dbReference>
<dbReference type="SUPFAM" id="SSF52540">
    <property type="entry name" value="P-loop containing nucleoside triphosphate hydrolases"/>
    <property type="match status" value="1"/>
</dbReference>
<dbReference type="AlphaFoldDB" id="A0A7U3Q1X2"/>